<proteinExistence type="inferred from homology"/>
<evidence type="ECO:0000256" key="6">
    <source>
        <dbReference type="ARBA" id="ARBA00022723"/>
    </source>
</evidence>
<evidence type="ECO:0000313" key="11">
    <source>
        <dbReference type="EMBL" id="OGI88050.1"/>
    </source>
</evidence>
<dbReference type="AlphaFoldDB" id="A0A1F6X1Q6"/>
<dbReference type="Proteomes" id="UP000185809">
    <property type="component" value="Unassembled WGS sequence"/>
</dbReference>
<keyword evidence="8" id="KW-0067">ATP-binding</keyword>
<comment type="caution">
    <text evidence="11">The sequence shown here is derived from an EMBL/GenBank/DDBJ whole genome shotgun (WGS) entry which is preliminary data.</text>
</comment>
<dbReference type="GO" id="GO:0005524">
    <property type="term" value="F:ATP binding"/>
    <property type="evidence" value="ECO:0007669"/>
    <property type="project" value="UniProtKB-KW"/>
</dbReference>
<evidence type="ECO:0000256" key="2">
    <source>
        <dbReference type="ARBA" id="ARBA00007599"/>
    </source>
</evidence>
<name>A0A1F6X1Q6_9BACT</name>
<dbReference type="EMBL" id="MFUP01000006">
    <property type="protein sequence ID" value="OGI88050.1"/>
    <property type="molecule type" value="Genomic_DNA"/>
</dbReference>
<sequence>MLIKNLEEMKKLAERFIKSIDQPLENKATIVGLYGNLGSGKTAFVKKVAEVLGIKEHVISPTFVIFKNYKLNKSRFQKLVHIDAYRLEDEEALNKLDFSKIIEDQNNLVLVEWANQVVSALPKDHLRINFEYINDQTRNIKVDDRIER</sequence>
<dbReference type="SUPFAM" id="SSF52540">
    <property type="entry name" value="P-loop containing nucleoside triphosphate hydrolases"/>
    <property type="match status" value="1"/>
</dbReference>
<dbReference type="GO" id="GO:0005737">
    <property type="term" value="C:cytoplasm"/>
    <property type="evidence" value="ECO:0007669"/>
    <property type="project" value="UniProtKB-SubCell"/>
</dbReference>
<dbReference type="InterPro" id="IPR027417">
    <property type="entry name" value="P-loop_NTPase"/>
</dbReference>
<evidence type="ECO:0000256" key="4">
    <source>
        <dbReference type="ARBA" id="ARBA00022490"/>
    </source>
</evidence>
<dbReference type="InterPro" id="IPR003442">
    <property type="entry name" value="T6A_TsaE"/>
</dbReference>
<dbReference type="GO" id="GO:0016740">
    <property type="term" value="F:transferase activity"/>
    <property type="evidence" value="ECO:0007669"/>
    <property type="project" value="UniProtKB-KW"/>
</dbReference>
<comment type="subcellular location">
    <subcellularLocation>
        <location evidence="1">Cytoplasm</location>
    </subcellularLocation>
</comment>
<keyword evidence="9" id="KW-0460">Magnesium</keyword>
<evidence type="ECO:0000313" key="12">
    <source>
        <dbReference type="Proteomes" id="UP000185809"/>
    </source>
</evidence>
<evidence type="ECO:0000256" key="8">
    <source>
        <dbReference type="ARBA" id="ARBA00022840"/>
    </source>
</evidence>
<dbReference type="Pfam" id="PF02367">
    <property type="entry name" value="TsaE"/>
    <property type="match status" value="1"/>
</dbReference>
<dbReference type="GO" id="GO:0002949">
    <property type="term" value="P:tRNA threonylcarbamoyladenosine modification"/>
    <property type="evidence" value="ECO:0007669"/>
    <property type="project" value="InterPro"/>
</dbReference>
<organism evidence="11 12">
    <name type="scientific">Candidatus Nomurabacteria bacterium RIFCSPLOWO2_01_FULL_33_24</name>
    <dbReference type="NCBI Taxonomy" id="1801765"/>
    <lineage>
        <taxon>Bacteria</taxon>
        <taxon>Candidatus Nomuraibacteriota</taxon>
    </lineage>
</organism>
<evidence type="ECO:0000256" key="1">
    <source>
        <dbReference type="ARBA" id="ARBA00004496"/>
    </source>
</evidence>
<evidence type="ECO:0000256" key="3">
    <source>
        <dbReference type="ARBA" id="ARBA00019010"/>
    </source>
</evidence>
<accession>A0A1F6X1Q6</accession>
<comment type="similarity">
    <text evidence="2">Belongs to the TsaE family.</text>
</comment>
<gene>
    <name evidence="11" type="ORF">A2995_01705</name>
</gene>
<evidence type="ECO:0000256" key="7">
    <source>
        <dbReference type="ARBA" id="ARBA00022741"/>
    </source>
</evidence>
<evidence type="ECO:0000256" key="9">
    <source>
        <dbReference type="ARBA" id="ARBA00022842"/>
    </source>
</evidence>
<keyword evidence="4" id="KW-0963">Cytoplasm</keyword>
<dbReference type="GO" id="GO:0046872">
    <property type="term" value="F:metal ion binding"/>
    <property type="evidence" value="ECO:0007669"/>
    <property type="project" value="UniProtKB-KW"/>
</dbReference>
<dbReference type="PANTHER" id="PTHR33540:SF2">
    <property type="entry name" value="TRNA THREONYLCARBAMOYLADENOSINE BIOSYNTHESIS PROTEIN TSAE"/>
    <property type="match status" value="1"/>
</dbReference>
<keyword evidence="6" id="KW-0479">Metal-binding</keyword>
<dbReference type="Gene3D" id="3.40.50.300">
    <property type="entry name" value="P-loop containing nucleotide triphosphate hydrolases"/>
    <property type="match status" value="1"/>
</dbReference>
<evidence type="ECO:0000256" key="5">
    <source>
        <dbReference type="ARBA" id="ARBA00022694"/>
    </source>
</evidence>
<keyword evidence="11" id="KW-0808">Transferase</keyword>
<keyword evidence="7" id="KW-0547">Nucleotide-binding</keyword>
<evidence type="ECO:0000256" key="10">
    <source>
        <dbReference type="ARBA" id="ARBA00032441"/>
    </source>
</evidence>
<dbReference type="NCBIfam" id="TIGR00150">
    <property type="entry name" value="T6A_YjeE"/>
    <property type="match status" value="1"/>
</dbReference>
<keyword evidence="5" id="KW-0819">tRNA processing</keyword>
<dbReference type="PANTHER" id="PTHR33540">
    <property type="entry name" value="TRNA THREONYLCARBAMOYLADENOSINE BIOSYNTHESIS PROTEIN TSAE"/>
    <property type="match status" value="1"/>
</dbReference>
<reference evidence="11 12" key="1">
    <citation type="journal article" date="2016" name="Nat. Commun.">
        <title>Thousands of microbial genomes shed light on interconnected biogeochemical processes in an aquifer system.</title>
        <authorList>
            <person name="Anantharaman K."/>
            <person name="Brown C.T."/>
            <person name="Hug L.A."/>
            <person name="Sharon I."/>
            <person name="Castelle C.J."/>
            <person name="Probst A.J."/>
            <person name="Thomas B.C."/>
            <person name="Singh A."/>
            <person name="Wilkins M.J."/>
            <person name="Karaoz U."/>
            <person name="Brodie E.L."/>
            <person name="Williams K.H."/>
            <person name="Hubbard S.S."/>
            <person name="Banfield J.F."/>
        </authorList>
    </citation>
    <scope>NUCLEOTIDE SEQUENCE [LARGE SCALE GENOMIC DNA]</scope>
</reference>
<protein>
    <recommendedName>
        <fullName evidence="3">tRNA threonylcarbamoyladenosine biosynthesis protein TsaE</fullName>
    </recommendedName>
    <alternativeName>
        <fullName evidence="10">t(6)A37 threonylcarbamoyladenosine biosynthesis protein TsaE</fullName>
    </alternativeName>
</protein>